<comment type="caution">
    <text evidence="9">The sequence shown here is derived from an EMBL/GenBank/DDBJ whole genome shotgun (WGS) entry which is preliminary data.</text>
</comment>
<dbReference type="InterPro" id="IPR029058">
    <property type="entry name" value="AB_hydrolase_fold"/>
</dbReference>
<dbReference type="PANTHER" id="PTHR14189">
    <property type="entry name" value="PROTEIN PHOSPHATASE METHYLESTERASE-1 RELATED"/>
    <property type="match status" value="1"/>
</dbReference>
<evidence type="ECO:0000256" key="6">
    <source>
        <dbReference type="PIRSR" id="PIRSR022950-1"/>
    </source>
</evidence>
<feature type="active site" evidence="6">
    <location>
        <position position="304"/>
    </location>
</feature>
<evidence type="ECO:0000313" key="10">
    <source>
        <dbReference type="Proteomes" id="UP001328107"/>
    </source>
</evidence>
<dbReference type="PIRSF" id="PIRSF022950">
    <property type="entry name" value="PPase_methylesterase_euk"/>
    <property type="match status" value="1"/>
</dbReference>
<name>A0AAN4ZN17_9BILA</name>
<accession>A0AAN4ZN17</accession>
<dbReference type="PRINTS" id="PR00412">
    <property type="entry name" value="EPOXHYDRLASE"/>
</dbReference>
<evidence type="ECO:0000256" key="2">
    <source>
        <dbReference type="ARBA" id="ARBA00022487"/>
    </source>
</evidence>
<protein>
    <recommendedName>
        <fullName evidence="5">Protein phosphatase methylesterase 1</fullName>
        <shortName evidence="5">PME-1</shortName>
        <ecNumber evidence="5">3.1.1.-</ecNumber>
    </recommendedName>
</protein>
<feature type="domain" description="AB hydrolase-1" evidence="8">
    <location>
        <begin position="68"/>
        <end position="316"/>
    </location>
</feature>
<dbReference type="AlphaFoldDB" id="A0AAN4ZN17"/>
<evidence type="ECO:0000313" key="9">
    <source>
        <dbReference type="EMBL" id="GMR44377.1"/>
    </source>
</evidence>
<dbReference type="InterPro" id="IPR000073">
    <property type="entry name" value="AB_hydrolase_1"/>
</dbReference>
<evidence type="ECO:0000256" key="7">
    <source>
        <dbReference type="SAM" id="MobiDB-lite"/>
    </source>
</evidence>
<sequence length="341" mass="37251">MSALQRDLMSKGLPPKGITGNMPEKKLPPGKSFAPLPWEDFFDSKTAVEVDRDQFNVYLKGSSGPVFFFLHGGGYSGLTWACLATELFARCECRCVAPDLRGHGLSKCANEEDLSVEQQIKDIVAIVSRLFPSSSGDAAPVPVIVVGHSMGGALAAHSVAHIIEKVKSVHVVGLVVIDVVEGSAMEALSGMTTYLRSRPAHFDSEEEAIKWCLSSGTVRTSKAARVSMPTQVRQREDGKFHWRINLLRSEPHWAGWFSGLSRTFLAAAPPKMLVLAGTDRLDKELMIGQMQGKFQTTLLPRVGHAVQEDSPDRLADELARFAVRYRLTVAKGGIQFNSPMC</sequence>
<gene>
    <name evidence="9" type="ORF">PMAYCL1PPCAC_14572</name>
</gene>
<comment type="catalytic activity">
    <reaction evidence="4">
        <text>[phosphatase 2A protein]-C-terminal L-leucine methyl ester + H2O = [phosphatase 2A protein]-C-terminal L-leucine + methanol + H(+)</text>
        <dbReference type="Rhea" id="RHEA:48548"/>
        <dbReference type="Rhea" id="RHEA-COMP:12134"/>
        <dbReference type="Rhea" id="RHEA-COMP:12135"/>
        <dbReference type="ChEBI" id="CHEBI:15377"/>
        <dbReference type="ChEBI" id="CHEBI:15378"/>
        <dbReference type="ChEBI" id="CHEBI:17790"/>
        <dbReference type="ChEBI" id="CHEBI:90516"/>
        <dbReference type="ChEBI" id="CHEBI:90517"/>
        <dbReference type="EC" id="3.1.1.89"/>
    </reaction>
</comment>
<feature type="active site" evidence="6">
    <location>
        <position position="149"/>
    </location>
</feature>
<comment type="function">
    <text evidence="5">Demethylates proteins that have been reversibly carboxymethylated.</text>
</comment>
<evidence type="ECO:0000259" key="8">
    <source>
        <dbReference type="Pfam" id="PF12697"/>
    </source>
</evidence>
<dbReference type="EC" id="3.1.1.-" evidence="5"/>
<dbReference type="Proteomes" id="UP001328107">
    <property type="component" value="Unassembled WGS sequence"/>
</dbReference>
<feature type="active site" evidence="6">
    <location>
        <position position="178"/>
    </location>
</feature>
<evidence type="ECO:0000256" key="4">
    <source>
        <dbReference type="ARBA" id="ARBA00049203"/>
    </source>
</evidence>
<dbReference type="EMBL" id="BTRK01000003">
    <property type="protein sequence ID" value="GMR44377.1"/>
    <property type="molecule type" value="Genomic_DNA"/>
</dbReference>
<keyword evidence="10" id="KW-1185">Reference proteome</keyword>
<feature type="region of interest" description="Disordered" evidence="7">
    <location>
        <begin position="1"/>
        <end position="30"/>
    </location>
</feature>
<proteinExistence type="inferred from homology"/>
<evidence type="ECO:0000256" key="3">
    <source>
        <dbReference type="ARBA" id="ARBA00022801"/>
    </source>
</evidence>
<dbReference type="PANTHER" id="PTHR14189:SF0">
    <property type="entry name" value="PROTEIN PHOSPHATASE METHYLESTERASE 1"/>
    <property type="match status" value="1"/>
</dbReference>
<organism evidence="9 10">
    <name type="scientific">Pristionchus mayeri</name>
    <dbReference type="NCBI Taxonomy" id="1317129"/>
    <lineage>
        <taxon>Eukaryota</taxon>
        <taxon>Metazoa</taxon>
        <taxon>Ecdysozoa</taxon>
        <taxon>Nematoda</taxon>
        <taxon>Chromadorea</taxon>
        <taxon>Rhabditida</taxon>
        <taxon>Rhabditina</taxon>
        <taxon>Diplogasteromorpha</taxon>
        <taxon>Diplogasteroidea</taxon>
        <taxon>Neodiplogasteridae</taxon>
        <taxon>Pristionchus</taxon>
    </lineage>
</organism>
<evidence type="ECO:0000256" key="1">
    <source>
        <dbReference type="ARBA" id="ARBA00008645"/>
    </source>
</evidence>
<dbReference type="Pfam" id="PF12697">
    <property type="entry name" value="Abhydrolase_6"/>
    <property type="match status" value="1"/>
</dbReference>
<keyword evidence="2 5" id="KW-0719">Serine esterase</keyword>
<reference evidence="10" key="1">
    <citation type="submission" date="2022-10" db="EMBL/GenBank/DDBJ databases">
        <title>Genome assembly of Pristionchus species.</title>
        <authorList>
            <person name="Yoshida K."/>
            <person name="Sommer R.J."/>
        </authorList>
    </citation>
    <scope>NUCLEOTIDE SEQUENCE [LARGE SCALE GENOMIC DNA]</scope>
    <source>
        <strain evidence="10">RS5460</strain>
    </source>
</reference>
<comment type="similarity">
    <text evidence="1 5">Belongs to the AB hydrolase superfamily.</text>
</comment>
<dbReference type="InterPro" id="IPR000639">
    <property type="entry name" value="Epox_hydrolase-like"/>
</dbReference>
<keyword evidence="3 5" id="KW-0378">Hydrolase</keyword>
<dbReference type="GO" id="GO:0051723">
    <property type="term" value="F:protein methylesterase activity"/>
    <property type="evidence" value="ECO:0007669"/>
    <property type="project" value="UniProtKB-EC"/>
</dbReference>
<dbReference type="Gene3D" id="3.40.50.1820">
    <property type="entry name" value="alpha/beta hydrolase"/>
    <property type="match status" value="1"/>
</dbReference>
<dbReference type="InterPro" id="IPR016812">
    <property type="entry name" value="PPase_methylesterase_euk"/>
</dbReference>
<dbReference type="SUPFAM" id="SSF53474">
    <property type="entry name" value="alpha/beta-Hydrolases"/>
    <property type="match status" value="1"/>
</dbReference>
<evidence type="ECO:0000256" key="5">
    <source>
        <dbReference type="PIRNR" id="PIRNR022950"/>
    </source>
</evidence>